<dbReference type="SUPFAM" id="SSF50249">
    <property type="entry name" value="Nucleic acid-binding proteins"/>
    <property type="match status" value="1"/>
</dbReference>
<dbReference type="PANTHER" id="PTHR10302:SF18">
    <property type="entry name" value="PROTEIN OSB1, MITOCHONDRIAL"/>
    <property type="match status" value="1"/>
</dbReference>
<reference evidence="4" key="1">
    <citation type="submission" date="2016-06" db="EMBL/GenBank/DDBJ databases">
        <title>Parallel loss of symbiosis genes in relatives of nitrogen-fixing non-legume Parasponia.</title>
        <authorList>
            <person name="Van Velzen R."/>
            <person name="Holmer R."/>
            <person name="Bu F."/>
            <person name="Rutten L."/>
            <person name="Van Zeijl A."/>
            <person name="Liu W."/>
            <person name="Santuari L."/>
            <person name="Cao Q."/>
            <person name="Sharma T."/>
            <person name="Shen D."/>
            <person name="Roswanjaya Y."/>
            <person name="Wardhani T."/>
            <person name="Kalhor M.S."/>
            <person name="Jansen J."/>
            <person name="Van den Hoogen J."/>
            <person name="Gungor B."/>
            <person name="Hartog M."/>
            <person name="Hontelez J."/>
            <person name="Verver J."/>
            <person name="Yang W.-C."/>
            <person name="Schijlen E."/>
            <person name="Repin R."/>
            <person name="Schilthuizen M."/>
            <person name="Schranz E."/>
            <person name="Heidstra R."/>
            <person name="Miyata K."/>
            <person name="Fedorova E."/>
            <person name="Kohlen W."/>
            <person name="Bisseling T."/>
            <person name="Smit S."/>
            <person name="Geurts R."/>
        </authorList>
    </citation>
    <scope>NUCLEOTIDE SEQUENCE [LARGE SCALE GENOMIC DNA]</scope>
    <source>
        <strain evidence="4">cv. WU1-14</strain>
    </source>
</reference>
<accession>A0A2P5ANG6</accession>
<gene>
    <name evidence="3" type="ORF">PanWU01x14_315360</name>
</gene>
<protein>
    <submittedName>
        <fullName evidence="3">Single-stranded DNA-binding protein</fullName>
    </submittedName>
</protein>
<dbReference type="AlphaFoldDB" id="A0A2P5ANG6"/>
<dbReference type="InterPro" id="IPR000424">
    <property type="entry name" value="Primosome_PriB/ssb"/>
</dbReference>
<sequence length="277" mass="31878">MRALRLLSPTKIRIPVTYFRRFAPLSSTPAAANPRFSNSFFDEAEGTSEVYRHTLKFQRPSSIVWRKQLWNSASFIGTVTQPLKVLDVEKGPFCAYTFLGVGSSNQSKSALRVLLEMRDEMGKLCLNHLKPDDFIYVSGPLGTYTKADLNGNLRLFYKVTAKKLNYVTQRCDSACQKNKELESNKGQTSFEKYKNRLHLWQVFFANPDEWWDNRRGKVNPLLPDFKHKDTGEALWLSPNDPPWIKKQLEKLDSTTEEQGPGERMGHQACVSKWEYDA</sequence>
<dbReference type="STRING" id="3476.A0A2P5ANG6"/>
<dbReference type="PANTHER" id="PTHR10302">
    <property type="entry name" value="SINGLE-STRANDED DNA-BINDING PROTEIN"/>
    <property type="match status" value="1"/>
</dbReference>
<dbReference type="InterPro" id="IPR011344">
    <property type="entry name" value="ssDNA-bd"/>
</dbReference>
<dbReference type="GO" id="GO:0006264">
    <property type="term" value="P:mitochondrial DNA replication"/>
    <property type="evidence" value="ECO:0007669"/>
    <property type="project" value="TreeGrafter"/>
</dbReference>
<dbReference type="OrthoDB" id="1078367at2759"/>
<evidence type="ECO:0000313" key="3">
    <source>
        <dbReference type="EMBL" id="PON38098.1"/>
    </source>
</evidence>
<dbReference type="GO" id="GO:0042645">
    <property type="term" value="C:mitochondrial nucleoid"/>
    <property type="evidence" value="ECO:0007669"/>
    <property type="project" value="TreeGrafter"/>
</dbReference>
<evidence type="ECO:0000313" key="4">
    <source>
        <dbReference type="Proteomes" id="UP000237105"/>
    </source>
</evidence>
<dbReference type="EMBL" id="JXTB01000506">
    <property type="protein sequence ID" value="PON38098.1"/>
    <property type="molecule type" value="Genomic_DNA"/>
</dbReference>
<evidence type="ECO:0000256" key="2">
    <source>
        <dbReference type="PROSITE-ProRule" id="PRU00252"/>
    </source>
</evidence>
<dbReference type="Proteomes" id="UP000237105">
    <property type="component" value="Unassembled WGS sequence"/>
</dbReference>
<dbReference type="PROSITE" id="PS50935">
    <property type="entry name" value="SSB"/>
    <property type="match status" value="1"/>
</dbReference>
<dbReference type="InterPro" id="IPR012340">
    <property type="entry name" value="NA-bd_OB-fold"/>
</dbReference>
<organism evidence="3 4">
    <name type="scientific">Parasponia andersonii</name>
    <name type="common">Sponia andersonii</name>
    <dbReference type="NCBI Taxonomy" id="3476"/>
    <lineage>
        <taxon>Eukaryota</taxon>
        <taxon>Viridiplantae</taxon>
        <taxon>Streptophyta</taxon>
        <taxon>Embryophyta</taxon>
        <taxon>Tracheophyta</taxon>
        <taxon>Spermatophyta</taxon>
        <taxon>Magnoliopsida</taxon>
        <taxon>eudicotyledons</taxon>
        <taxon>Gunneridae</taxon>
        <taxon>Pentapetalae</taxon>
        <taxon>rosids</taxon>
        <taxon>fabids</taxon>
        <taxon>Rosales</taxon>
        <taxon>Cannabaceae</taxon>
        <taxon>Parasponia</taxon>
    </lineage>
</organism>
<comment type="caution">
    <text evidence="3">The sequence shown here is derived from an EMBL/GenBank/DDBJ whole genome shotgun (WGS) entry which is preliminary data.</text>
</comment>
<dbReference type="GO" id="GO:0003697">
    <property type="term" value="F:single-stranded DNA binding"/>
    <property type="evidence" value="ECO:0007669"/>
    <property type="project" value="InterPro"/>
</dbReference>
<keyword evidence="1 2" id="KW-0238">DNA-binding</keyword>
<keyword evidence="4" id="KW-1185">Reference proteome</keyword>
<name>A0A2P5ANG6_PARAD</name>
<evidence type="ECO:0000256" key="1">
    <source>
        <dbReference type="ARBA" id="ARBA00023125"/>
    </source>
</evidence>
<proteinExistence type="predicted"/>